<gene>
    <name evidence="1" type="ORF">LCI18_008364</name>
</gene>
<dbReference type="Proteomes" id="UP000830768">
    <property type="component" value="Chromosome 6"/>
</dbReference>
<sequence>MSGLEAVAAFALACNVMQVVEAAYRTVGTCKRIYQTGQPDPLNKTVGPLSPDDTRLRDLAVRCTTIANGLQDQIASMSKSAGKRTIGSSIRLAIKSIFKQSDLSRWESDLARAQSAMETQLLVGLRQRVDANMLQNDEMDRDFKYFVRQLSNGQTSLSNLVLRQTREIKEEMSKSFTEAEASTKKHITTELLRSDNRMQSHISKAFDNVQIVTERYAQEGSASREQEESYRRLLTSLKFPEMEARRSHVSHACPETFH</sequence>
<name>A0ACD3Z859_FUSSC</name>
<keyword evidence="2" id="KW-1185">Reference proteome</keyword>
<protein>
    <submittedName>
        <fullName evidence="1">Uncharacterized protein</fullName>
    </submittedName>
</protein>
<accession>A0ACD3Z859</accession>
<evidence type="ECO:0000313" key="2">
    <source>
        <dbReference type="Proteomes" id="UP000830768"/>
    </source>
</evidence>
<dbReference type="EMBL" id="CP090035">
    <property type="protein sequence ID" value="UPK97429.1"/>
    <property type="molecule type" value="Genomic_DNA"/>
</dbReference>
<evidence type="ECO:0000313" key="1">
    <source>
        <dbReference type="EMBL" id="UPK97429.1"/>
    </source>
</evidence>
<proteinExistence type="predicted"/>
<organism evidence="1 2">
    <name type="scientific">Fusarium solani subsp. cucurbitae</name>
    <name type="common">Neocosmosporum cucurbitae</name>
    <dbReference type="NCBI Taxonomy" id="2747967"/>
    <lineage>
        <taxon>Eukaryota</taxon>
        <taxon>Fungi</taxon>
        <taxon>Dikarya</taxon>
        <taxon>Ascomycota</taxon>
        <taxon>Pezizomycotina</taxon>
        <taxon>Sordariomycetes</taxon>
        <taxon>Hypocreomycetidae</taxon>
        <taxon>Hypocreales</taxon>
        <taxon>Nectriaceae</taxon>
        <taxon>Fusarium</taxon>
        <taxon>Fusarium solani species complex</taxon>
    </lineage>
</organism>
<reference evidence="1" key="1">
    <citation type="submission" date="2021-11" db="EMBL/GenBank/DDBJ databases">
        <title>Fusarium solani-melongenae Genome sequencing and assembly.</title>
        <authorList>
            <person name="Xie S."/>
            <person name="Huang L."/>
            <person name="Zhang X."/>
        </authorList>
    </citation>
    <scope>NUCLEOTIDE SEQUENCE</scope>
    <source>
        <strain evidence="1">CRI 24-3</strain>
    </source>
</reference>